<evidence type="ECO:0000313" key="2">
    <source>
        <dbReference type="EMBL" id="PWF48481.1"/>
    </source>
</evidence>
<sequence length="78" mass="9059">MKVIKNGLLLSLFGACSACALMYDELRDRERDNCMAMPNHEQVRACLARHETTYEQYEQARQKKITFKRASIDPPPKQ</sequence>
<protein>
    <recommendedName>
        <fullName evidence="4">Lipoprotein</fullName>
    </recommendedName>
</protein>
<dbReference type="AlphaFoldDB" id="A0A2U2HLT5"/>
<evidence type="ECO:0000256" key="1">
    <source>
        <dbReference type="SAM" id="SignalP"/>
    </source>
</evidence>
<dbReference type="Proteomes" id="UP000241421">
    <property type="component" value="Unassembled WGS sequence"/>
</dbReference>
<proteinExistence type="predicted"/>
<feature type="chain" id="PRO_5015726213" description="Lipoprotein" evidence="1">
    <location>
        <begin position="21"/>
        <end position="78"/>
    </location>
</feature>
<gene>
    <name evidence="2" type="ORF">C7C56_011640</name>
</gene>
<evidence type="ECO:0008006" key="4">
    <source>
        <dbReference type="Google" id="ProtNLM"/>
    </source>
</evidence>
<reference evidence="2 3" key="1">
    <citation type="submission" date="2018-04" db="EMBL/GenBank/DDBJ databases">
        <title>Massilia violaceinigra sp. nov., a novel purple-pigmented bacterium isolated from Tianshan glacier, Xinjiang, China.</title>
        <authorList>
            <person name="Wang H."/>
        </authorList>
    </citation>
    <scope>NUCLEOTIDE SEQUENCE [LARGE SCALE GENOMIC DNA]</scope>
    <source>
        <strain evidence="2 3">B448-2</strain>
    </source>
</reference>
<keyword evidence="3" id="KW-1185">Reference proteome</keyword>
<comment type="caution">
    <text evidence="2">The sequence shown here is derived from an EMBL/GenBank/DDBJ whole genome shotgun (WGS) entry which is preliminary data.</text>
</comment>
<dbReference type="RefSeq" id="WP_106757568.1">
    <property type="nucleotide sequence ID" value="NZ_PXWF02000191.1"/>
</dbReference>
<accession>A0A2U2HLT5</accession>
<feature type="signal peptide" evidence="1">
    <location>
        <begin position="1"/>
        <end position="20"/>
    </location>
</feature>
<dbReference type="EMBL" id="PXWF02000191">
    <property type="protein sequence ID" value="PWF48481.1"/>
    <property type="molecule type" value="Genomic_DNA"/>
</dbReference>
<evidence type="ECO:0000313" key="3">
    <source>
        <dbReference type="Proteomes" id="UP000241421"/>
    </source>
</evidence>
<organism evidence="2 3">
    <name type="scientific">Massilia glaciei</name>
    <dbReference type="NCBI Taxonomy" id="1524097"/>
    <lineage>
        <taxon>Bacteria</taxon>
        <taxon>Pseudomonadati</taxon>
        <taxon>Pseudomonadota</taxon>
        <taxon>Betaproteobacteria</taxon>
        <taxon>Burkholderiales</taxon>
        <taxon>Oxalobacteraceae</taxon>
        <taxon>Telluria group</taxon>
        <taxon>Massilia</taxon>
    </lineage>
</organism>
<name>A0A2U2HLT5_9BURK</name>
<keyword evidence="1" id="KW-0732">Signal</keyword>
<dbReference type="PROSITE" id="PS51257">
    <property type="entry name" value="PROKAR_LIPOPROTEIN"/>
    <property type="match status" value="1"/>
</dbReference>